<comment type="caution">
    <text evidence="4">The sequence shown here is derived from an EMBL/GenBank/DDBJ whole genome shotgun (WGS) entry which is preliminary data.</text>
</comment>
<dbReference type="SUPFAM" id="SSF48208">
    <property type="entry name" value="Six-hairpin glycosidases"/>
    <property type="match status" value="2"/>
</dbReference>
<proteinExistence type="inferred from homology"/>
<evidence type="ECO:0000256" key="3">
    <source>
        <dbReference type="SAM" id="SignalP"/>
    </source>
</evidence>
<sequence length="699" mass="76076">MSAATRLLFTALALSGLDVTSAAVSSAARKPPSSSTTRLPIPTSVSLTTSEIVTISTSVPSPTEPLNSLVPSEAPLPPNQAWCPSEVFCAGALIQAVDLAQLFVDSKTFVDKPTSGTVNKTLADFNALAVNGVNNITIGAIEQFVETDFQGEGLELEATPLPGFTTTPAFLKNVTDPLVKDWTQVVHSFWVDLVRSTNASTLCTPGKCENYWDSYFIIEGLIKSELFTIANNTLQNFMDEIVLFGFIPNGGRIYYLNRSQPPLFTHMLFNYVQASGDTSILERALPLVEVELEWWQSNRTFNITSPFTNITRSISHYAVNINSAPRPESYLEDYQTVHGAGTGDITPNFTLQEQADLYAELASGAETDGARVQLADLYEMTATTTVQGPHGKPVTTTNQTALERASFHRAIASDLKSAILDLFWDPEKLAFYDFNLTSNARNSLWSAATFYPFWNGIYPTEVLSNWENAFGAFSAVNMVLNKFNGTVPVTFFVTGLQWDAPNTWPPHQYIILQALKNLPSNLTSMPLPEPLSFQTTFDLVPDGQIGVSISQLPQQFMSGGSPFPVGADVNSIDSGLTIVNGGNATKREGWAETLQRELSNRYIASAFCNWVATGGSIPGVVDRLPDDQLNITLSLNNTGIMFEKFSLTDVDESGAGGEYTVQAGFGWTNGVTLWIAGEYGQILTEPFCPRLVNTTAPVP</sequence>
<organism evidence="4 5">
    <name type="scientific">Clathrus columnatus</name>
    <dbReference type="NCBI Taxonomy" id="1419009"/>
    <lineage>
        <taxon>Eukaryota</taxon>
        <taxon>Fungi</taxon>
        <taxon>Dikarya</taxon>
        <taxon>Basidiomycota</taxon>
        <taxon>Agaricomycotina</taxon>
        <taxon>Agaricomycetes</taxon>
        <taxon>Phallomycetidae</taxon>
        <taxon>Phallales</taxon>
        <taxon>Clathraceae</taxon>
        <taxon>Clathrus</taxon>
    </lineage>
</organism>
<comment type="catalytic activity">
    <reaction evidence="2">
        <text>alpha,alpha-trehalose + H2O = alpha-D-glucose + beta-D-glucose</text>
        <dbReference type="Rhea" id="RHEA:32675"/>
        <dbReference type="ChEBI" id="CHEBI:15377"/>
        <dbReference type="ChEBI" id="CHEBI:15903"/>
        <dbReference type="ChEBI" id="CHEBI:16551"/>
        <dbReference type="ChEBI" id="CHEBI:17925"/>
        <dbReference type="EC" id="3.2.1.28"/>
    </reaction>
</comment>
<protein>
    <recommendedName>
        <fullName evidence="2">Trehalase</fullName>
        <ecNumber evidence="2">3.2.1.28</ecNumber>
    </recommendedName>
    <alternativeName>
        <fullName evidence="2">Alpha-trehalose glucohydrolase</fullName>
    </alternativeName>
</protein>
<dbReference type="Pfam" id="PF01204">
    <property type="entry name" value="Trehalase"/>
    <property type="match status" value="3"/>
</dbReference>
<feature type="signal peptide" evidence="3">
    <location>
        <begin position="1"/>
        <end position="22"/>
    </location>
</feature>
<dbReference type="AlphaFoldDB" id="A0AAV5AQN5"/>
<evidence type="ECO:0000313" key="5">
    <source>
        <dbReference type="Proteomes" id="UP001050691"/>
    </source>
</evidence>
<evidence type="ECO:0000256" key="2">
    <source>
        <dbReference type="RuleBase" id="RU361180"/>
    </source>
</evidence>
<keyword evidence="5" id="KW-1185">Reference proteome</keyword>
<dbReference type="GO" id="GO:0004555">
    <property type="term" value="F:alpha,alpha-trehalase activity"/>
    <property type="evidence" value="ECO:0007669"/>
    <property type="project" value="UniProtKB-EC"/>
</dbReference>
<dbReference type="InterPro" id="IPR012341">
    <property type="entry name" value="6hp_glycosidase-like_sf"/>
</dbReference>
<dbReference type="PANTHER" id="PTHR23403">
    <property type="entry name" value="TREHALASE"/>
    <property type="match status" value="1"/>
</dbReference>
<keyword evidence="2" id="KW-0326">Glycosidase</keyword>
<keyword evidence="2" id="KW-0378">Hydrolase</keyword>
<accession>A0AAV5AQN5</accession>
<name>A0AAV5AQN5_9AGAM</name>
<comment type="similarity">
    <text evidence="1 2">Belongs to the glycosyl hydrolase 37 family.</text>
</comment>
<dbReference type="InterPro" id="IPR008928">
    <property type="entry name" value="6-hairpin_glycosidase_sf"/>
</dbReference>
<evidence type="ECO:0000313" key="4">
    <source>
        <dbReference type="EMBL" id="GJJ15469.1"/>
    </source>
</evidence>
<keyword evidence="3" id="KW-0732">Signal</keyword>
<dbReference type="EC" id="3.2.1.28" evidence="2"/>
<gene>
    <name evidence="4" type="ORF">Clacol_009747</name>
</gene>
<dbReference type="Proteomes" id="UP001050691">
    <property type="component" value="Unassembled WGS sequence"/>
</dbReference>
<feature type="chain" id="PRO_5043887466" description="Trehalase" evidence="3">
    <location>
        <begin position="23"/>
        <end position="699"/>
    </location>
</feature>
<reference evidence="4" key="1">
    <citation type="submission" date="2021-10" db="EMBL/GenBank/DDBJ databases">
        <title>De novo Genome Assembly of Clathrus columnatus (Basidiomycota, Fungi) Using Illumina and Nanopore Sequence Data.</title>
        <authorList>
            <person name="Ogiso-Tanaka E."/>
            <person name="Itagaki H."/>
            <person name="Hosoya T."/>
            <person name="Hosaka K."/>
        </authorList>
    </citation>
    <scope>NUCLEOTIDE SEQUENCE</scope>
    <source>
        <strain evidence="4">MO-923</strain>
    </source>
</reference>
<dbReference type="InterPro" id="IPR001661">
    <property type="entry name" value="Glyco_hydro_37"/>
</dbReference>
<dbReference type="GO" id="GO:0005993">
    <property type="term" value="P:trehalose catabolic process"/>
    <property type="evidence" value="ECO:0007669"/>
    <property type="project" value="TreeGrafter"/>
</dbReference>
<dbReference type="PANTHER" id="PTHR23403:SF1">
    <property type="entry name" value="TREHALASE"/>
    <property type="match status" value="1"/>
</dbReference>
<evidence type="ECO:0000256" key="1">
    <source>
        <dbReference type="ARBA" id="ARBA00005615"/>
    </source>
</evidence>
<dbReference type="EMBL" id="BPWL01000011">
    <property type="protein sequence ID" value="GJJ15469.1"/>
    <property type="molecule type" value="Genomic_DNA"/>
</dbReference>
<dbReference type="Gene3D" id="1.50.10.10">
    <property type="match status" value="2"/>
</dbReference>
<dbReference type="PRINTS" id="PR00744">
    <property type="entry name" value="GLHYDRLASE37"/>
</dbReference>